<accession>A0A6A6TMK5</accession>
<dbReference type="Proteomes" id="UP000799324">
    <property type="component" value="Unassembled WGS sequence"/>
</dbReference>
<proteinExistence type="predicted"/>
<organism evidence="2 3">
    <name type="scientific">Lophiostoma macrostomum CBS 122681</name>
    <dbReference type="NCBI Taxonomy" id="1314788"/>
    <lineage>
        <taxon>Eukaryota</taxon>
        <taxon>Fungi</taxon>
        <taxon>Dikarya</taxon>
        <taxon>Ascomycota</taxon>
        <taxon>Pezizomycotina</taxon>
        <taxon>Dothideomycetes</taxon>
        <taxon>Pleosporomycetidae</taxon>
        <taxon>Pleosporales</taxon>
        <taxon>Lophiostomataceae</taxon>
        <taxon>Lophiostoma</taxon>
    </lineage>
</organism>
<name>A0A6A6TMK5_9PLEO</name>
<reference evidence="2" key="1">
    <citation type="journal article" date="2020" name="Stud. Mycol.">
        <title>101 Dothideomycetes genomes: a test case for predicting lifestyles and emergence of pathogens.</title>
        <authorList>
            <person name="Haridas S."/>
            <person name="Albert R."/>
            <person name="Binder M."/>
            <person name="Bloem J."/>
            <person name="Labutti K."/>
            <person name="Salamov A."/>
            <person name="Andreopoulos B."/>
            <person name="Baker S."/>
            <person name="Barry K."/>
            <person name="Bills G."/>
            <person name="Bluhm B."/>
            <person name="Cannon C."/>
            <person name="Castanera R."/>
            <person name="Culley D."/>
            <person name="Daum C."/>
            <person name="Ezra D."/>
            <person name="Gonzalez J."/>
            <person name="Henrissat B."/>
            <person name="Kuo A."/>
            <person name="Liang C."/>
            <person name="Lipzen A."/>
            <person name="Lutzoni F."/>
            <person name="Magnuson J."/>
            <person name="Mondo S."/>
            <person name="Nolan M."/>
            <person name="Ohm R."/>
            <person name="Pangilinan J."/>
            <person name="Park H.-J."/>
            <person name="Ramirez L."/>
            <person name="Alfaro M."/>
            <person name="Sun H."/>
            <person name="Tritt A."/>
            <person name="Yoshinaga Y."/>
            <person name="Zwiers L.-H."/>
            <person name="Turgeon B."/>
            <person name="Goodwin S."/>
            <person name="Spatafora J."/>
            <person name="Crous P."/>
            <person name="Grigoriev I."/>
        </authorList>
    </citation>
    <scope>NUCLEOTIDE SEQUENCE</scope>
    <source>
        <strain evidence="2">CBS 122681</strain>
    </source>
</reference>
<protein>
    <submittedName>
        <fullName evidence="2">Uncharacterized protein</fullName>
    </submittedName>
</protein>
<feature type="region of interest" description="Disordered" evidence="1">
    <location>
        <begin position="1"/>
        <end position="37"/>
    </location>
</feature>
<dbReference type="AlphaFoldDB" id="A0A6A6TMK5"/>
<evidence type="ECO:0000313" key="2">
    <source>
        <dbReference type="EMBL" id="KAF2661295.1"/>
    </source>
</evidence>
<sequence>MQVGEGKPPHGRGKHISSMRNGPSRGGISQSKVPEHVASLSDSMAHAAALVEGLADIRCVRRVL</sequence>
<keyword evidence="3" id="KW-1185">Reference proteome</keyword>
<evidence type="ECO:0000256" key="1">
    <source>
        <dbReference type="SAM" id="MobiDB-lite"/>
    </source>
</evidence>
<evidence type="ECO:0000313" key="3">
    <source>
        <dbReference type="Proteomes" id="UP000799324"/>
    </source>
</evidence>
<gene>
    <name evidence="2" type="ORF">K491DRAFT_687441</name>
</gene>
<dbReference type="EMBL" id="MU004294">
    <property type="protein sequence ID" value="KAF2661295.1"/>
    <property type="molecule type" value="Genomic_DNA"/>
</dbReference>